<dbReference type="AlphaFoldDB" id="A0A975BUM9"/>
<accession>A0A975BUM9</accession>
<dbReference type="EMBL" id="CP061800">
    <property type="protein sequence ID" value="QTA92059.1"/>
    <property type="molecule type" value="Genomic_DNA"/>
</dbReference>
<organism evidence="1 2">
    <name type="scientific">Desulfonema magnum</name>
    <dbReference type="NCBI Taxonomy" id="45655"/>
    <lineage>
        <taxon>Bacteria</taxon>
        <taxon>Pseudomonadati</taxon>
        <taxon>Thermodesulfobacteriota</taxon>
        <taxon>Desulfobacteria</taxon>
        <taxon>Desulfobacterales</taxon>
        <taxon>Desulfococcaceae</taxon>
        <taxon>Desulfonema</taxon>
    </lineage>
</organism>
<evidence type="ECO:0000313" key="1">
    <source>
        <dbReference type="EMBL" id="QTA92059.1"/>
    </source>
</evidence>
<keyword evidence="2" id="KW-1185">Reference proteome</keyword>
<evidence type="ECO:0000313" key="2">
    <source>
        <dbReference type="Proteomes" id="UP000663722"/>
    </source>
</evidence>
<reference evidence="1" key="1">
    <citation type="journal article" date="2021" name="Microb. Physiol.">
        <title>Proteogenomic Insights into the Physiology of Marine, Sulfate-Reducing, Filamentous Desulfonema limicola and Desulfonema magnum.</title>
        <authorList>
            <person name="Schnaars V."/>
            <person name="Wohlbrand L."/>
            <person name="Scheve S."/>
            <person name="Hinrichs C."/>
            <person name="Reinhardt R."/>
            <person name="Rabus R."/>
        </authorList>
    </citation>
    <scope>NUCLEOTIDE SEQUENCE</scope>
    <source>
        <strain evidence="1">4be13</strain>
    </source>
</reference>
<proteinExistence type="predicted"/>
<name>A0A975BUM9_9BACT</name>
<protein>
    <submittedName>
        <fullName evidence="1">Uncharacterized protein</fullName>
    </submittedName>
</protein>
<dbReference type="RefSeq" id="WP_207679585.1">
    <property type="nucleotide sequence ID" value="NZ_CP061800.1"/>
</dbReference>
<gene>
    <name evidence="1" type="ORF">dnm_081330</name>
</gene>
<dbReference type="KEGG" id="dmm:dnm_081330"/>
<sequence>MVLHGVKAANLYQKPCPADQCQDISSQRSARTVNLYQKPYSLPDARALMDHARKLVNAGIPNTRLKRFGYAPSLGKINGTLECLKLYTRTGKDQRPIIWNALDHFDCMSNIPWKEVAQKDKDNAQADTTMLADMIELTGFIRKD</sequence>
<dbReference type="Proteomes" id="UP000663722">
    <property type="component" value="Chromosome"/>
</dbReference>